<name>A0A918XP88_9PROT</name>
<proteinExistence type="predicted"/>
<accession>A0A918XP88</accession>
<sequence length="102" mass="11011">MRVDVPPAEVIRESFWTGGALDRRGTGLQRLADCIGRVRPLIARTGRDYDDRCLMWALTAIAMHLAVESGATGPLAAMFRSNARLLDLAGQAGDRPYAGPDA</sequence>
<dbReference type="AlphaFoldDB" id="A0A918XP88"/>
<reference evidence="1" key="2">
    <citation type="submission" date="2020-09" db="EMBL/GenBank/DDBJ databases">
        <authorList>
            <person name="Sun Q."/>
            <person name="Kim S."/>
        </authorList>
    </citation>
    <scope>NUCLEOTIDE SEQUENCE</scope>
    <source>
        <strain evidence="1">KCTC 42651</strain>
    </source>
</reference>
<reference evidence="1" key="1">
    <citation type="journal article" date="2014" name="Int. J. Syst. Evol. Microbiol.">
        <title>Complete genome sequence of Corynebacterium casei LMG S-19264T (=DSM 44701T), isolated from a smear-ripened cheese.</title>
        <authorList>
            <consortium name="US DOE Joint Genome Institute (JGI-PGF)"/>
            <person name="Walter F."/>
            <person name="Albersmeier A."/>
            <person name="Kalinowski J."/>
            <person name="Ruckert C."/>
        </authorList>
    </citation>
    <scope>NUCLEOTIDE SEQUENCE</scope>
    <source>
        <strain evidence="1">KCTC 42651</strain>
    </source>
</reference>
<keyword evidence="2" id="KW-1185">Reference proteome</keyword>
<dbReference type="Proteomes" id="UP000630353">
    <property type="component" value="Unassembled WGS sequence"/>
</dbReference>
<organism evidence="1 2">
    <name type="scientific">Thalassobaculum fulvum</name>
    <dbReference type="NCBI Taxonomy" id="1633335"/>
    <lineage>
        <taxon>Bacteria</taxon>
        <taxon>Pseudomonadati</taxon>
        <taxon>Pseudomonadota</taxon>
        <taxon>Alphaproteobacteria</taxon>
        <taxon>Rhodospirillales</taxon>
        <taxon>Thalassobaculaceae</taxon>
        <taxon>Thalassobaculum</taxon>
    </lineage>
</organism>
<dbReference type="RefSeq" id="WP_189987295.1">
    <property type="nucleotide sequence ID" value="NZ_BMZS01000001.1"/>
</dbReference>
<gene>
    <name evidence="1" type="ORF">GCM10017083_04740</name>
</gene>
<evidence type="ECO:0000313" key="1">
    <source>
        <dbReference type="EMBL" id="GHD40958.1"/>
    </source>
</evidence>
<protein>
    <submittedName>
        <fullName evidence="1">Uncharacterized protein</fullName>
    </submittedName>
</protein>
<comment type="caution">
    <text evidence="1">The sequence shown here is derived from an EMBL/GenBank/DDBJ whole genome shotgun (WGS) entry which is preliminary data.</text>
</comment>
<dbReference type="EMBL" id="BMZS01000001">
    <property type="protein sequence ID" value="GHD40958.1"/>
    <property type="molecule type" value="Genomic_DNA"/>
</dbReference>
<evidence type="ECO:0000313" key="2">
    <source>
        <dbReference type="Proteomes" id="UP000630353"/>
    </source>
</evidence>